<protein>
    <recommendedName>
        <fullName evidence="1">Capsular polysaccharide assembling protein CapF C-terminal domain-containing protein</fullName>
    </recommendedName>
</protein>
<dbReference type="EMBL" id="PFPK01000018">
    <property type="protein sequence ID" value="PIZ95198.1"/>
    <property type="molecule type" value="Genomic_DNA"/>
</dbReference>
<organism evidence="2 3">
    <name type="scientific">Candidatus Magasanikbacteria bacterium CG_4_10_14_0_2_um_filter_37_12</name>
    <dbReference type="NCBI Taxonomy" id="1974637"/>
    <lineage>
        <taxon>Bacteria</taxon>
        <taxon>Candidatus Magasanikiibacteriota</taxon>
    </lineage>
</organism>
<accession>A0A2M7V8S1</accession>
<sequence>MMGSEDFIEHFKMEEDNSKPGRTLWSVKVGDVYMSRLIIDPGVTTGEYYHKVNKVMLYLESGSVLLKVENVITKERTKINLQPCKDVIHIPTFVAHPTTNIGKEPAVLVFFSNYPLRKDDDCYNYNVE</sequence>
<dbReference type="InterPro" id="IPR029303">
    <property type="entry name" value="CapF_C"/>
</dbReference>
<reference evidence="3" key="1">
    <citation type="submission" date="2017-09" db="EMBL/GenBank/DDBJ databases">
        <title>Depth-based differentiation of microbial function through sediment-hosted aquifers and enrichment of novel symbionts in the deep terrestrial subsurface.</title>
        <authorList>
            <person name="Probst A.J."/>
            <person name="Ladd B."/>
            <person name="Jarett J.K."/>
            <person name="Geller-Mcgrath D.E."/>
            <person name="Sieber C.M.K."/>
            <person name="Emerson J.B."/>
            <person name="Anantharaman K."/>
            <person name="Thomas B.C."/>
            <person name="Malmstrom R."/>
            <person name="Stieglmeier M."/>
            <person name="Klingl A."/>
            <person name="Woyke T."/>
            <person name="Ryan C.M."/>
            <person name="Banfield J.F."/>
        </authorList>
    </citation>
    <scope>NUCLEOTIDE SEQUENCE [LARGE SCALE GENOMIC DNA]</scope>
</reference>
<dbReference type="SUPFAM" id="SSF51182">
    <property type="entry name" value="RmlC-like cupins"/>
    <property type="match status" value="1"/>
</dbReference>
<dbReference type="Pfam" id="PF14667">
    <property type="entry name" value="Polysacc_synt_C"/>
    <property type="match status" value="1"/>
</dbReference>
<dbReference type="Proteomes" id="UP000228568">
    <property type="component" value="Unassembled WGS sequence"/>
</dbReference>
<name>A0A2M7V8S1_9BACT</name>
<dbReference type="AlphaFoldDB" id="A0A2M7V8S1"/>
<proteinExistence type="predicted"/>
<feature type="domain" description="Capsular polysaccharide assembling protein CapF C-terminal" evidence="1">
    <location>
        <begin position="35"/>
        <end position="118"/>
    </location>
</feature>
<evidence type="ECO:0000259" key="1">
    <source>
        <dbReference type="Pfam" id="PF14667"/>
    </source>
</evidence>
<dbReference type="InterPro" id="IPR014710">
    <property type="entry name" value="RmlC-like_jellyroll"/>
</dbReference>
<gene>
    <name evidence="2" type="ORF">COX81_01480</name>
</gene>
<dbReference type="InterPro" id="IPR011051">
    <property type="entry name" value="RmlC_Cupin_sf"/>
</dbReference>
<evidence type="ECO:0000313" key="2">
    <source>
        <dbReference type="EMBL" id="PIZ95198.1"/>
    </source>
</evidence>
<evidence type="ECO:0000313" key="3">
    <source>
        <dbReference type="Proteomes" id="UP000228568"/>
    </source>
</evidence>
<dbReference type="Gene3D" id="2.60.120.10">
    <property type="entry name" value="Jelly Rolls"/>
    <property type="match status" value="1"/>
</dbReference>
<comment type="caution">
    <text evidence="2">The sequence shown here is derived from an EMBL/GenBank/DDBJ whole genome shotgun (WGS) entry which is preliminary data.</text>
</comment>